<gene>
    <name evidence="13" type="ORF">M5D96_011659</name>
</gene>
<sequence length="314" mass="36372">MCAYNMWGICRFGEFCRFNHDSNDIPVPEQVQEQVQEQEQEQKQEQMPSTSSFSRQRMWANAPVFVPSEKRMSAEEEGSKGSGSLEELYPNKSPCFWGVECPFCVRLELCKLCDLYCLHPRDQDQRREHNRECTRLHEQAMELSFAIDRSRDKMCGICLDTVVEKKGREKRFGILSQCSHIFCLPCIRTWRQAEQFEPKVTRACPECRVCSDFVCPSAFWVDTKEAKDKLLGDYRTALGAKDCKYFKRGLGRCPFGNKCFYKHALPSGQIVDVGLPWRNQKQPTRNQIPNNTRTRLQILLPVDSSDSSYSADEL</sequence>
<dbReference type="InterPro" id="IPR000571">
    <property type="entry name" value="Znf_CCCH"/>
</dbReference>
<comment type="catalytic activity">
    <reaction evidence="1">
        <text>S-ubiquitinyl-[E2 ubiquitin-conjugating enzyme]-L-cysteine + [acceptor protein]-L-lysine = [E2 ubiquitin-conjugating enzyme]-L-cysteine + N(6)-ubiquitinyl-[acceptor protein]-L-lysine.</text>
        <dbReference type="EC" id="2.3.2.27"/>
    </reaction>
</comment>
<accession>A0A9P9YF74</accession>
<dbReference type="SMART" id="SM00356">
    <property type="entry name" value="ZnF_C3H1"/>
    <property type="match status" value="2"/>
</dbReference>
<evidence type="ECO:0000256" key="9">
    <source>
        <dbReference type="PROSITE-ProRule" id="PRU00723"/>
    </source>
</evidence>
<keyword evidence="4 9" id="KW-0479">Metal-binding</keyword>
<evidence type="ECO:0000259" key="12">
    <source>
        <dbReference type="PROSITE" id="PS50103"/>
    </source>
</evidence>
<evidence type="ECO:0000256" key="5">
    <source>
        <dbReference type="ARBA" id="ARBA00022737"/>
    </source>
</evidence>
<keyword evidence="8 9" id="KW-0862">Zinc</keyword>
<feature type="domain" description="C3H1-type" evidence="12">
    <location>
        <begin position="237"/>
        <end position="266"/>
    </location>
</feature>
<keyword evidence="6 9" id="KW-0863">Zinc-finger</keyword>
<evidence type="ECO:0000313" key="13">
    <source>
        <dbReference type="EMBL" id="KAI8035610.1"/>
    </source>
</evidence>
<organism evidence="13 14">
    <name type="scientific">Drosophila gunungcola</name>
    <name type="common">fruit fly</name>
    <dbReference type="NCBI Taxonomy" id="103775"/>
    <lineage>
        <taxon>Eukaryota</taxon>
        <taxon>Metazoa</taxon>
        <taxon>Ecdysozoa</taxon>
        <taxon>Arthropoda</taxon>
        <taxon>Hexapoda</taxon>
        <taxon>Insecta</taxon>
        <taxon>Pterygota</taxon>
        <taxon>Neoptera</taxon>
        <taxon>Endopterygota</taxon>
        <taxon>Diptera</taxon>
        <taxon>Brachycera</taxon>
        <taxon>Muscomorpha</taxon>
        <taxon>Ephydroidea</taxon>
        <taxon>Drosophilidae</taxon>
        <taxon>Drosophila</taxon>
        <taxon>Sophophora</taxon>
    </lineage>
</organism>
<keyword evidence="3" id="KW-0808">Transferase</keyword>
<feature type="domain" description="C3H1-type" evidence="12">
    <location>
        <begin position="1"/>
        <end position="23"/>
    </location>
</feature>
<keyword evidence="5" id="KW-0677">Repeat</keyword>
<dbReference type="InterPro" id="IPR045072">
    <property type="entry name" value="MKRN-like"/>
</dbReference>
<dbReference type="PANTHER" id="PTHR11224:SF10">
    <property type="entry name" value="IP09428P-RELATED"/>
    <property type="match status" value="1"/>
</dbReference>
<evidence type="ECO:0000256" key="3">
    <source>
        <dbReference type="ARBA" id="ARBA00022679"/>
    </source>
</evidence>
<dbReference type="GO" id="GO:0008270">
    <property type="term" value="F:zinc ion binding"/>
    <property type="evidence" value="ECO:0007669"/>
    <property type="project" value="UniProtKB-KW"/>
</dbReference>
<evidence type="ECO:0000313" key="14">
    <source>
        <dbReference type="Proteomes" id="UP001059596"/>
    </source>
</evidence>
<reference evidence="13" key="1">
    <citation type="journal article" date="2023" name="Genome Biol. Evol.">
        <title>Long-read-based Genome Assembly of Drosophila gunungcola Reveals Fewer Chemosensory Genes in Flower-breeding Species.</title>
        <authorList>
            <person name="Negi A."/>
            <person name="Liao B.Y."/>
            <person name="Yeh S.D."/>
        </authorList>
    </citation>
    <scope>NUCLEOTIDE SEQUENCE</scope>
    <source>
        <strain evidence="13">Sukarami</strain>
    </source>
</reference>
<comment type="caution">
    <text evidence="13">The sequence shown here is derived from an EMBL/GenBank/DDBJ whole genome shotgun (WGS) entry which is preliminary data.</text>
</comment>
<dbReference type="SMART" id="SM00184">
    <property type="entry name" value="RING"/>
    <property type="match status" value="1"/>
</dbReference>
<dbReference type="InterPro" id="IPR001841">
    <property type="entry name" value="Znf_RING"/>
</dbReference>
<dbReference type="InterPro" id="IPR017907">
    <property type="entry name" value="Znf_RING_CS"/>
</dbReference>
<dbReference type="EMBL" id="JAMKOV010000033">
    <property type="protein sequence ID" value="KAI8035610.1"/>
    <property type="molecule type" value="Genomic_DNA"/>
</dbReference>
<dbReference type="GO" id="GO:0005634">
    <property type="term" value="C:nucleus"/>
    <property type="evidence" value="ECO:0007669"/>
    <property type="project" value="UniProtKB-ARBA"/>
</dbReference>
<dbReference type="InterPro" id="IPR018957">
    <property type="entry name" value="Znf_C3HC4_RING-type"/>
</dbReference>
<dbReference type="GO" id="GO:0061630">
    <property type="term" value="F:ubiquitin protein ligase activity"/>
    <property type="evidence" value="ECO:0007669"/>
    <property type="project" value="UniProtKB-EC"/>
</dbReference>
<keyword evidence="7" id="KW-0833">Ubl conjugation pathway</keyword>
<dbReference type="Proteomes" id="UP001059596">
    <property type="component" value="Unassembled WGS sequence"/>
</dbReference>
<dbReference type="Gene3D" id="3.30.40.10">
    <property type="entry name" value="Zinc/RING finger domain, C3HC4 (zinc finger)"/>
    <property type="match status" value="1"/>
</dbReference>
<evidence type="ECO:0000256" key="6">
    <source>
        <dbReference type="ARBA" id="ARBA00022771"/>
    </source>
</evidence>
<evidence type="ECO:0000256" key="8">
    <source>
        <dbReference type="ARBA" id="ARBA00022833"/>
    </source>
</evidence>
<dbReference type="GO" id="GO:0060255">
    <property type="term" value="P:regulation of macromolecule metabolic process"/>
    <property type="evidence" value="ECO:0007669"/>
    <property type="project" value="UniProtKB-ARBA"/>
</dbReference>
<protein>
    <recommendedName>
        <fullName evidence="2">RING-type E3 ubiquitin transferase</fullName>
        <ecNumber evidence="2">2.3.2.27</ecNumber>
    </recommendedName>
</protein>
<evidence type="ECO:0000256" key="7">
    <source>
        <dbReference type="ARBA" id="ARBA00022786"/>
    </source>
</evidence>
<dbReference type="GO" id="GO:0000209">
    <property type="term" value="P:protein polyubiquitination"/>
    <property type="evidence" value="ECO:0007669"/>
    <property type="project" value="InterPro"/>
</dbReference>
<evidence type="ECO:0000256" key="4">
    <source>
        <dbReference type="ARBA" id="ARBA00022723"/>
    </source>
</evidence>
<feature type="zinc finger region" description="C3H1-type" evidence="9">
    <location>
        <begin position="237"/>
        <end position="266"/>
    </location>
</feature>
<dbReference type="Pfam" id="PF00097">
    <property type="entry name" value="zf-C3HC4"/>
    <property type="match status" value="1"/>
</dbReference>
<dbReference type="AlphaFoldDB" id="A0A9P9YF74"/>
<keyword evidence="14" id="KW-1185">Reference proteome</keyword>
<dbReference type="PROSITE" id="PS50089">
    <property type="entry name" value="ZF_RING_2"/>
    <property type="match status" value="1"/>
</dbReference>
<evidence type="ECO:0000259" key="11">
    <source>
        <dbReference type="PROSITE" id="PS50089"/>
    </source>
</evidence>
<dbReference type="PROSITE" id="PS50103">
    <property type="entry name" value="ZF_C3H1"/>
    <property type="match status" value="2"/>
</dbReference>
<feature type="zinc finger region" description="C3H1-type" evidence="9">
    <location>
        <begin position="1"/>
        <end position="23"/>
    </location>
</feature>
<dbReference type="InterPro" id="IPR013083">
    <property type="entry name" value="Znf_RING/FYVE/PHD"/>
</dbReference>
<evidence type="ECO:0000256" key="10">
    <source>
        <dbReference type="SAM" id="MobiDB-lite"/>
    </source>
</evidence>
<dbReference type="FunFam" id="3.30.40.10:FF:000117">
    <property type="entry name" value="Probable E3 ubiquitin-protein ligase makorin-1"/>
    <property type="match status" value="1"/>
</dbReference>
<proteinExistence type="predicted"/>
<dbReference type="SUPFAM" id="SSF57850">
    <property type="entry name" value="RING/U-box"/>
    <property type="match status" value="1"/>
</dbReference>
<dbReference type="EC" id="2.3.2.27" evidence="2"/>
<evidence type="ECO:0000256" key="2">
    <source>
        <dbReference type="ARBA" id="ARBA00012483"/>
    </source>
</evidence>
<dbReference type="PROSITE" id="PS00518">
    <property type="entry name" value="ZF_RING_1"/>
    <property type="match status" value="1"/>
</dbReference>
<dbReference type="PANTHER" id="PTHR11224">
    <property type="entry name" value="MAKORIN-RELATED"/>
    <property type="match status" value="1"/>
</dbReference>
<name>A0A9P9YF74_9MUSC</name>
<feature type="domain" description="RING-type" evidence="11">
    <location>
        <begin position="155"/>
        <end position="208"/>
    </location>
</feature>
<feature type="region of interest" description="Disordered" evidence="10">
    <location>
        <begin position="31"/>
        <end position="55"/>
    </location>
</feature>
<evidence type="ECO:0000256" key="1">
    <source>
        <dbReference type="ARBA" id="ARBA00000900"/>
    </source>
</evidence>